<name>A0A0V0Q9U7_PSEPJ</name>
<keyword evidence="2" id="KW-1185">Reference proteome</keyword>
<dbReference type="AlphaFoldDB" id="A0A0V0Q9U7"/>
<dbReference type="OMA" id="ITTMAFV"/>
<dbReference type="OrthoDB" id="10501273at2759"/>
<dbReference type="Proteomes" id="UP000054937">
    <property type="component" value="Unassembled WGS sequence"/>
</dbReference>
<proteinExistence type="predicted"/>
<evidence type="ECO:0000313" key="1">
    <source>
        <dbReference type="EMBL" id="KRW98944.1"/>
    </source>
</evidence>
<accession>A0A0V0Q9U7</accession>
<dbReference type="EMBL" id="LDAU01000224">
    <property type="protein sequence ID" value="KRW98944.1"/>
    <property type="molecule type" value="Genomic_DNA"/>
</dbReference>
<comment type="caution">
    <text evidence="1">The sequence shown here is derived from an EMBL/GenBank/DDBJ whole genome shotgun (WGS) entry which is preliminary data.</text>
</comment>
<reference evidence="1 2" key="1">
    <citation type="journal article" date="2015" name="Sci. Rep.">
        <title>Genome of the facultative scuticociliatosis pathogen Pseudocohnilembus persalinus provides insight into its virulence through horizontal gene transfer.</title>
        <authorList>
            <person name="Xiong J."/>
            <person name="Wang G."/>
            <person name="Cheng J."/>
            <person name="Tian M."/>
            <person name="Pan X."/>
            <person name="Warren A."/>
            <person name="Jiang C."/>
            <person name="Yuan D."/>
            <person name="Miao W."/>
        </authorList>
    </citation>
    <scope>NUCLEOTIDE SEQUENCE [LARGE SCALE GENOMIC DNA]</scope>
    <source>
        <strain evidence="1">36N120E</strain>
    </source>
</reference>
<evidence type="ECO:0000313" key="2">
    <source>
        <dbReference type="Proteomes" id="UP000054937"/>
    </source>
</evidence>
<gene>
    <name evidence="1" type="ORF">PPERSA_00771</name>
</gene>
<evidence type="ECO:0008006" key="3">
    <source>
        <dbReference type="Google" id="ProtNLM"/>
    </source>
</evidence>
<sequence length="136" mass="15809">MKKLTDKIGFNLLPKTLKTRVQLPNIGKIEIKHKNQCQMYLSTINFLKSYGPSIQYYNDLKINHITDSQFHSPIYTIYDQNNKQIESFEVGTLKNGDSILEKIMGINDQLNANNKAEIKEVTYQEAEEQDLKLQQQ</sequence>
<protein>
    <recommendedName>
        <fullName evidence="3">Thioredoxin-like fold</fullName>
    </recommendedName>
</protein>
<organism evidence="1 2">
    <name type="scientific">Pseudocohnilembus persalinus</name>
    <name type="common">Ciliate</name>
    <dbReference type="NCBI Taxonomy" id="266149"/>
    <lineage>
        <taxon>Eukaryota</taxon>
        <taxon>Sar</taxon>
        <taxon>Alveolata</taxon>
        <taxon>Ciliophora</taxon>
        <taxon>Intramacronucleata</taxon>
        <taxon>Oligohymenophorea</taxon>
        <taxon>Scuticociliatia</taxon>
        <taxon>Philasterida</taxon>
        <taxon>Pseudocohnilembidae</taxon>
        <taxon>Pseudocohnilembus</taxon>
    </lineage>
</organism>
<dbReference type="InParanoid" id="A0A0V0Q9U7"/>